<dbReference type="InterPro" id="IPR050202">
    <property type="entry name" value="Cyt/Deoxycyt_deaminase"/>
</dbReference>
<organism evidence="4 5">
    <name type="scientific">Mucilaginibacter mallensis</name>
    <dbReference type="NCBI Taxonomy" id="652787"/>
    <lineage>
        <taxon>Bacteria</taxon>
        <taxon>Pseudomonadati</taxon>
        <taxon>Bacteroidota</taxon>
        <taxon>Sphingobacteriia</taxon>
        <taxon>Sphingobacteriales</taxon>
        <taxon>Sphingobacteriaceae</taxon>
        <taxon>Mucilaginibacter</taxon>
    </lineage>
</organism>
<evidence type="ECO:0000313" key="4">
    <source>
        <dbReference type="EMBL" id="SDT65888.1"/>
    </source>
</evidence>
<dbReference type="Pfam" id="PF08211">
    <property type="entry name" value="dCMP_cyt_deam_2"/>
    <property type="match status" value="1"/>
</dbReference>
<evidence type="ECO:0000313" key="5">
    <source>
        <dbReference type="Proteomes" id="UP000199679"/>
    </source>
</evidence>
<dbReference type="EMBL" id="LT629740">
    <property type="protein sequence ID" value="SDT65888.1"/>
    <property type="molecule type" value="Genomic_DNA"/>
</dbReference>
<dbReference type="AlphaFoldDB" id="A0A1H2C5T5"/>
<proteinExistence type="inferred from homology"/>
<feature type="domain" description="CMP/dCMP-type deaminase" evidence="3">
    <location>
        <begin position="40"/>
        <end position="182"/>
    </location>
</feature>
<gene>
    <name evidence="4" type="ORF">SAMN05216490_4662</name>
</gene>
<sequence length="182" mass="20773">MIIKFYLSCIPCFFTQDEVMINHEIKIAFEEYDTLNELNKNDHTLCLEAVKALANSHSPYSKFKVGVAMRLLSGKIIYASNQENVAYPSGLCAERVALFHWGANHPDDPIESMAITAHTDEFPLLKPVTSCGSCLQVLAEYEKKQQQQIRVILYCQKGPIWVIKGIENQLPFLFFEDRLITQ</sequence>
<name>A0A1H2C5T5_MUCMA</name>
<comment type="subunit">
    <text evidence="2">Homodimer.</text>
</comment>
<dbReference type="SUPFAM" id="SSF53927">
    <property type="entry name" value="Cytidine deaminase-like"/>
    <property type="match status" value="1"/>
</dbReference>
<dbReference type="Proteomes" id="UP000199679">
    <property type="component" value="Chromosome I"/>
</dbReference>
<dbReference type="PANTHER" id="PTHR11644">
    <property type="entry name" value="CYTIDINE DEAMINASE"/>
    <property type="match status" value="1"/>
</dbReference>
<keyword evidence="5" id="KW-1185">Reference proteome</keyword>
<dbReference type="GO" id="GO:0055086">
    <property type="term" value="P:nucleobase-containing small molecule metabolic process"/>
    <property type="evidence" value="ECO:0007669"/>
    <property type="project" value="UniProtKB-ARBA"/>
</dbReference>
<dbReference type="PROSITE" id="PS51747">
    <property type="entry name" value="CYT_DCMP_DEAMINASES_2"/>
    <property type="match status" value="1"/>
</dbReference>
<dbReference type="CDD" id="cd01283">
    <property type="entry name" value="cytidine_deaminase"/>
    <property type="match status" value="1"/>
</dbReference>
<dbReference type="Gene3D" id="3.40.140.10">
    <property type="entry name" value="Cytidine Deaminase, domain 2"/>
    <property type="match status" value="1"/>
</dbReference>
<dbReference type="GO" id="GO:0008270">
    <property type="term" value="F:zinc ion binding"/>
    <property type="evidence" value="ECO:0007669"/>
    <property type="project" value="InterPro"/>
</dbReference>
<dbReference type="STRING" id="652787.SAMN05216490_4662"/>
<dbReference type="GO" id="GO:0004126">
    <property type="term" value="F:cytidine deaminase activity"/>
    <property type="evidence" value="ECO:0007669"/>
    <property type="project" value="InterPro"/>
</dbReference>
<evidence type="ECO:0000256" key="1">
    <source>
        <dbReference type="ARBA" id="ARBA00006576"/>
    </source>
</evidence>
<dbReference type="GO" id="GO:0005829">
    <property type="term" value="C:cytosol"/>
    <property type="evidence" value="ECO:0007669"/>
    <property type="project" value="TreeGrafter"/>
</dbReference>
<comment type="similarity">
    <text evidence="1">Belongs to the cytidine and deoxycytidylate deaminase family.</text>
</comment>
<accession>A0A1H2C5T5</accession>
<protein>
    <submittedName>
        <fullName evidence="4">Cytidine deaminase</fullName>
    </submittedName>
</protein>
<dbReference type="InterPro" id="IPR016193">
    <property type="entry name" value="Cytidine_deaminase-like"/>
</dbReference>
<dbReference type="InterPro" id="IPR002125">
    <property type="entry name" value="CMP_dCMP_dom"/>
</dbReference>
<evidence type="ECO:0000259" key="3">
    <source>
        <dbReference type="PROSITE" id="PS51747"/>
    </source>
</evidence>
<dbReference type="GO" id="GO:0072527">
    <property type="term" value="P:pyrimidine-containing compound metabolic process"/>
    <property type="evidence" value="ECO:0007669"/>
    <property type="project" value="UniProtKB-ARBA"/>
</dbReference>
<reference evidence="4 5" key="1">
    <citation type="submission" date="2016-10" db="EMBL/GenBank/DDBJ databases">
        <authorList>
            <person name="de Groot N.N."/>
        </authorList>
    </citation>
    <scope>NUCLEOTIDE SEQUENCE [LARGE SCALE GENOMIC DNA]</scope>
    <source>
        <strain evidence="4 5">MP1X4</strain>
    </source>
</reference>
<dbReference type="InterPro" id="IPR013171">
    <property type="entry name" value="Cyd/dCyd_deaminase_Zn-bd"/>
</dbReference>
<dbReference type="PANTHER" id="PTHR11644:SF2">
    <property type="entry name" value="CYTIDINE DEAMINASE"/>
    <property type="match status" value="1"/>
</dbReference>
<evidence type="ECO:0000256" key="2">
    <source>
        <dbReference type="ARBA" id="ARBA00011738"/>
    </source>
</evidence>